<dbReference type="InterPro" id="IPR011009">
    <property type="entry name" value="Kinase-like_dom_sf"/>
</dbReference>
<dbReference type="GO" id="GO:0004672">
    <property type="term" value="F:protein kinase activity"/>
    <property type="evidence" value="ECO:0007669"/>
    <property type="project" value="InterPro"/>
</dbReference>
<sequence length="356" mass="39899">MSQTIFSPIQWPSGWRYSFCEIDEDDQSNPMCIRLHLTTHLGQVDLVLLDLWHLDWDNGQEDACERLETSALESVCHEHLSPALDTLPSGSYWLNWDEASSRWQASLDSLHEIPDSRPITVAEPIPLTEIPDYTRLPLYRAHELNIHRIGAGLATAAPNGHLGTPPYFLKYNSRKPLENFFSELSALRRFSHPSIIKLLGLLVDSDNNVIGIVLPNAEHGTLDGQTEATIQHKIQWISEIIDAMIYLKTFDAPYTDLKCSNVVVDSNLKAILVDFDGGHTLGKNQKNSESFALAVMLEEMGYSGELLKRFVEGAKTGHWTLEKCRESIRNILSVVHGISDSCSLPSRHRSDLCGSA</sequence>
<dbReference type="EMBL" id="KV417331">
    <property type="protein sequence ID" value="KZO90980.1"/>
    <property type="molecule type" value="Genomic_DNA"/>
</dbReference>
<dbReference type="OrthoDB" id="2523927at2759"/>
<evidence type="ECO:0000259" key="1">
    <source>
        <dbReference type="PROSITE" id="PS50011"/>
    </source>
</evidence>
<dbReference type="InterPro" id="IPR001245">
    <property type="entry name" value="Ser-Thr/Tyr_kinase_cat_dom"/>
</dbReference>
<name>A0A167GWE8_CALVF</name>
<dbReference type="AlphaFoldDB" id="A0A167GWE8"/>
<dbReference type="Gene3D" id="1.10.510.10">
    <property type="entry name" value="Transferase(Phosphotransferase) domain 1"/>
    <property type="match status" value="1"/>
</dbReference>
<evidence type="ECO:0000313" key="2">
    <source>
        <dbReference type="EMBL" id="KZO90980.1"/>
    </source>
</evidence>
<gene>
    <name evidence="2" type="ORF">CALVIDRAFT_542241</name>
</gene>
<evidence type="ECO:0000313" key="3">
    <source>
        <dbReference type="Proteomes" id="UP000076738"/>
    </source>
</evidence>
<feature type="domain" description="Protein kinase" evidence="1">
    <location>
        <begin position="143"/>
        <end position="356"/>
    </location>
</feature>
<organism evidence="2 3">
    <name type="scientific">Calocera viscosa (strain TUFC12733)</name>
    <dbReference type="NCBI Taxonomy" id="1330018"/>
    <lineage>
        <taxon>Eukaryota</taxon>
        <taxon>Fungi</taxon>
        <taxon>Dikarya</taxon>
        <taxon>Basidiomycota</taxon>
        <taxon>Agaricomycotina</taxon>
        <taxon>Dacrymycetes</taxon>
        <taxon>Dacrymycetales</taxon>
        <taxon>Dacrymycetaceae</taxon>
        <taxon>Calocera</taxon>
    </lineage>
</organism>
<dbReference type="Pfam" id="PF07714">
    <property type="entry name" value="PK_Tyr_Ser-Thr"/>
    <property type="match status" value="1"/>
</dbReference>
<proteinExistence type="predicted"/>
<reference evidence="2 3" key="1">
    <citation type="journal article" date="2016" name="Mol. Biol. Evol.">
        <title>Comparative Genomics of Early-Diverging Mushroom-Forming Fungi Provides Insights into the Origins of Lignocellulose Decay Capabilities.</title>
        <authorList>
            <person name="Nagy L.G."/>
            <person name="Riley R."/>
            <person name="Tritt A."/>
            <person name="Adam C."/>
            <person name="Daum C."/>
            <person name="Floudas D."/>
            <person name="Sun H."/>
            <person name="Yadav J.S."/>
            <person name="Pangilinan J."/>
            <person name="Larsson K.H."/>
            <person name="Matsuura K."/>
            <person name="Barry K."/>
            <person name="Labutti K."/>
            <person name="Kuo R."/>
            <person name="Ohm R.A."/>
            <person name="Bhattacharya S.S."/>
            <person name="Shirouzu T."/>
            <person name="Yoshinaga Y."/>
            <person name="Martin F.M."/>
            <person name="Grigoriev I.V."/>
            <person name="Hibbett D.S."/>
        </authorList>
    </citation>
    <scope>NUCLEOTIDE SEQUENCE [LARGE SCALE GENOMIC DNA]</scope>
    <source>
        <strain evidence="2 3">TUFC12733</strain>
    </source>
</reference>
<dbReference type="GO" id="GO:0005524">
    <property type="term" value="F:ATP binding"/>
    <property type="evidence" value="ECO:0007669"/>
    <property type="project" value="InterPro"/>
</dbReference>
<accession>A0A167GWE8</accession>
<dbReference type="SUPFAM" id="SSF56112">
    <property type="entry name" value="Protein kinase-like (PK-like)"/>
    <property type="match status" value="1"/>
</dbReference>
<protein>
    <recommendedName>
        <fullName evidence="1">Protein kinase domain-containing protein</fullName>
    </recommendedName>
</protein>
<dbReference type="Proteomes" id="UP000076738">
    <property type="component" value="Unassembled WGS sequence"/>
</dbReference>
<dbReference type="PROSITE" id="PS50011">
    <property type="entry name" value="PROTEIN_KINASE_DOM"/>
    <property type="match status" value="1"/>
</dbReference>
<dbReference type="STRING" id="1330018.A0A167GWE8"/>
<keyword evidence="3" id="KW-1185">Reference proteome</keyword>
<dbReference type="InterPro" id="IPR000719">
    <property type="entry name" value="Prot_kinase_dom"/>
</dbReference>